<evidence type="ECO:0000256" key="6">
    <source>
        <dbReference type="ARBA" id="ARBA00023277"/>
    </source>
</evidence>
<reference evidence="14" key="1">
    <citation type="submission" date="2016-08" db="EMBL/GenBank/DDBJ databases">
        <title>Complete Genome Seqeunce of Paenibacillus sp. nov. IHBB 9852 from high altitute lake of Indian trans-Himalayas.</title>
        <authorList>
            <person name="Kiran S."/>
            <person name="Swarnkar M.K."/>
            <person name="Rana A."/>
            <person name="Tewari R."/>
            <person name="Gulati A."/>
        </authorList>
    </citation>
    <scope>NUCLEOTIDE SEQUENCE [LARGE SCALE GENOMIC DNA]</scope>
    <source>
        <strain evidence="14">IHBB 9852</strain>
    </source>
</reference>
<dbReference type="InterPro" id="IPR051600">
    <property type="entry name" value="Beta-PGM-like"/>
</dbReference>
<organism evidence="14">
    <name type="scientific">Paenibacillus ihbetae</name>
    <dbReference type="NCBI Taxonomy" id="1870820"/>
    <lineage>
        <taxon>Bacteria</taxon>
        <taxon>Bacillati</taxon>
        <taxon>Bacillota</taxon>
        <taxon>Bacilli</taxon>
        <taxon>Bacillales</taxon>
        <taxon>Paenibacillaceae</taxon>
        <taxon>Paenibacillus</taxon>
    </lineage>
</organism>
<feature type="binding site" evidence="11">
    <location>
        <begin position="120"/>
        <end position="124"/>
    </location>
    <ligand>
        <name>substrate</name>
    </ligand>
</feature>
<evidence type="ECO:0000256" key="8">
    <source>
        <dbReference type="ARBA" id="ARBA00044968"/>
    </source>
</evidence>
<feature type="active site" description="Nucleophile" evidence="10">
    <location>
        <position position="13"/>
    </location>
</feature>
<feature type="site" description="Important for catalytic activity and assists the phosphoryl transfer reaction to Asp8 by balancing charge and orienting the reacting groups" evidence="13">
    <location>
        <position position="151"/>
    </location>
</feature>
<comment type="similarity">
    <text evidence="1">Belongs to the HAD-like hydrolase superfamily. CbbY/CbbZ/Gph/YieH family.</text>
</comment>
<keyword evidence="3 12" id="KW-0479">Metal-binding</keyword>
<dbReference type="GO" id="GO:0005975">
    <property type="term" value="P:carbohydrate metabolic process"/>
    <property type="evidence" value="ECO:0007669"/>
    <property type="project" value="InterPro"/>
</dbReference>
<dbReference type="AlphaFoldDB" id="A0A1B2E082"/>
<dbReference type="EMBL" id="CP016809">
    <property type="protein sequence ID" value="ANY73297.1"/>
    <property type="molecule type" value="Genomic_DNA"/>
</dbReference>
<feature type="binding site" evidence="11">
    <location>
        <position position="82"/>
    </location>
    <ligand>
        <name>substrate</name>
    </ligand>
</feature>
<dbReference type="NCBIfam" id="TIGR01509">
    <property type="entry name" value="HAD-SF-IA-v3"/>
    <property type="match status" value="1"/>
</dbReference>
<dbReference type="InterPro" id="IPR023214">
    <property type="entry name" value="HAD_sf"/>
</dbReference>
<dbReference type="RefSeq" id="WP_099477767.1">
    <property type="nucleotide sequence ID" value="NZ_CP016809.1"/>
</dbReference>
<sequence length="224" mass="24034">MSEGRTLQAVIFDLDGVITDTAEYHYQAWKAIAAELGIPFTREFNENLKGVSRMDSLKLLLSQAETPVSYSDEELHQLADRKNKLYVELIGTITPADLLPGIAEFVADIRAAGLATGIASASKNAVAVLTRLGVMDRFDVIVDVTKLKNNKPDPEIFLTAAAQLGADPAACIGVEDASSGVEAIKAAGMFAVAIGQAEQFPHADIVLPDTSQLNFRELKLTFEG</sequence>
<feature type="binding site" evidence="12">
    <location>
        <position position="175"/>
    </location>
    <ligand>
        <name>Mg(2+)</name>
        <dbReference type="ChEBI" id="CHEBI:18420"/>
    </ligand>
</feature>
<dbReference type="NCBIfam" id="TIGR01990">
    <property type="entry name" value="bPGM"/>
    <property type="match status" value="1"/>
</dbReference>
<keyword evidence="6" id="KW-0119">Carbohydrate metabolism</keyword>
<evidence type="ECO:0000256" key="13">
    <source>
        <dbReference type="PIRSR" id="PIRSR610972-4"/>
    </source>
</evidence>
<proteinExistence type="inferred from homology"/>
<feature type="binding site" evidence="12">
    <location>
        <position position="15"/>
    </location>
    <ligand>
        <name>Mg(2+)</name>
        <dbReference type="ChEBI" id="CHEBI:18420"/>
    </ligand>
</feature>
<feature type="binding site" evidence="11">
    <location>
        <position position="56"/>
    </location>
    <ligand>
        <name>substrate</name>
    </ligand>
</feature>
<feature type="active site" description="Proton donor/acceptor" evidence="10">
    <location>
        <position position="15"/>
    </location>
</feature>
<comment type="catalytic activity">
    <reaction evidence="7">
        <text>beta-D-glucose 1-phosphate = beta-D-glucose 6-phosphate</text>
        <dbReference type="Rhea" id="RHEA:20113"/>
        <dbReference type="ChEBI" id="CHEBI:57684"/>
        <dbReference type="ChEBI" id="CHEBI:58247"/>
        <dbReference type="EC" id="5.4.2.6"/>
    </reaction>
</comment>
<evidence type="ECO:0000256" key="4">
    <source>
        <dbReference type="ARBA" id="ARBA00022842"/>
    </source>
</evidence>
<feature type="binding site" evidence="12">
    <location>
        <position position="176"/>
    </location>
    <ligand>
        <name>Mg(2+)</name>
        <dbReference type="ChEBI" id="CHEBI:18420"/>
    </ligand>
</feature>
<evidence type="ECO:0000256" key="11">
    <source>
        <dbReference type="PIRSR" id="PIRSR610972-2"/>
    </source>
</evidence>
<protein>
    <recommendedName>
        <fullName evidence="9">Beta-phosphoglucomutase</fullName>
        <ecNumber evidence="8">5.4.2.6</ecNumber>
    </recommendedName>
</protein>
<feature type="binding site" evidence="11">
    <location>
        <position position="29"/>
    </location>
    <ligand>
        <name>substrate</name>
    </ligand>
</feature>
<dbReference type="InterPro" id="IPR036412">
    <property type="entry name" value="HAD-like_sf"/>
</dbReference>
<dbReference type="InterPro" id="IPR006439">
    <property type="entry name" value="HAD-SF_hydro_IA"/>
</dbReference>
<feature type="binding site" evidence="11">
    <location>
        <begin position="13"/>
        <end position="15"/>
    </location>
    <ligand>
        <name>substrate</name>
    </ligand>
</feature>
<dbReference type="GO" id="GO:0008801">
    <property type="term" value="F:beta-phosphoglucomutase activity"/>
    <property type="evidence" value="ECO:0007669"/>
    <property type="project" value="UniProtKB-EC"/>
</dbReference>
<name>A0A1B2E082_9BACL</name>
<dbReference type="CDD" id="cd02598">
    <property type="entry name" value="HAD_BPGM"/>
    <property type="match status" value="1"/>
</dbReference>
<keyword evidence="5" id="KW-0413">Isomerase</keyword>
<dbReference type="PANTHER" id="PTHR46193">
    <property type="entry name" value="6-PHOSPHOGLUCONATE PHOSPHATASE"/>
    <property type="match status" value="1"/>
</dbReference>
<feature type="binding site" evidence="11">
    <location>
        <begin position="48"/>
        <end position="53"/>
    </location>
    <ligand>
        <name>substrate</name>
    </ligand>
</feature>
<dbReference type="InterPro" id="IPR023198">
    <property type="entry name" value="PGP-like_dom2"/>
</dbReference>
<dbReference type="SFLD" id="SFLDG01129">
    <property type="entry name" value="C1.5:_HAD__Beta-PGM__Phosphata"/>
    <property type="match status" value="1"/>
</dbReference>
<evidence type="ECO:0000256" key="12">
    <source>
        <dbReference type="PIRSR" id="PIRSR610972-3"/>
    </source>
</evidence>
<gene>
    <name evidence="14" type="ORF">BBD41_12290</name>
</gene>
<dbReference type="EC" id="5.4.2.6" evidence="8"/>
<dbReference type="SFLD" id="SFLDG01135">
    <property type="entry name" value="C1.5.6:_HAD__Beta-PGM__Phospha"/>
    <property type="match status" value="1"/>
</dbReference>
<evidence type="ECO:0000256" key="5">
    <source>
        <dbReference type="ARBA" id="ARBA00023235"/>
    </source>
</evidence>
<dbReference type="KEGG" id="pib:BBD41_12290"/>
<dbReference type="Pfam" id="PF00702">
    <property type="entry name" value="Hydrolase"/>
    <property type="match status" value="1"/>
</dbReference>
<dbReference type="Gene3D" id="3.40.50.1000">
    <property type="entry name" value="HAD superfamily/HAD-like"/>
    <property type="match status" value="1"/>
</dbReference>
<dbReference type="SFLD" id="SFLDF00046">
    <property type="entry name" value="beta-phosphoglucomutase"/>
    <property type="match status" value="1"/>
</dbReference>
<dbReference type="SUPFAM" id="SSF56784">
    <property type="entry name" value="HAD-like"/>
    <property type="match status" value="1"/>
</dbReference>
<dbReference type="PRINTS" id="PR00413">
    <property type="entry name" value="HADHALOGNASE"/>
</dbReference>
<accession>A0A1B2E082</accession>
<evidence type="ECO:0000256" key="1">
    <source>
        <dbReference type="ARBA" id="ARBA00006171"/>
    </source>
</evidence>
<evidence type="ECO:0000256" key="7">
    <source>
        <dbReference type="ARBA" id="ARBA00044926"/>
    </source>
</evidence>
<dbReference type="InterPro" id="IPR010976">
    <property type="entry name" value="B-phosphoglucomutase_hydrolase"/>
</dbReference>
<feature type="binding site" evidence="12">
    <location>
        <position position="13"/>
    </location>
    <ligand>
        <name>Mg(2+)</name>
        <dbReference type="ChEBI" id="CHEBI:18420"/>
    </ligand>
</feature>
<evidence type="ECO:0000256" key="9">
    <source>
        <dbReference type="ARBA" id="ARBA00044991"/>
    </source>
</evidence>
<feature type="site" description="Important for catalytic activity and assists the phosphoryl transfer reaction to Asp8 by balancing charge and orienting the reacting groups" evidence="13">
    <location>
        <position position="120"/>
    </location>
</feature>
<keyword evidence="4 12" id="KW-0460">Magnesium</keyword>
<evidence type="ECO:0000256" key="3">
    <source>
        <dbReference type="ARBA" id="ARBA00022723"/>
    </source>
</evidence>
<comment type="cofactor">
    <cofactor evidence="12">
        <name>Mg(2+)</name>
        <dbReference type="ChEBI" id="CHEBI:18420"/>
    </cofactor>
    <text evidence="12">Binds 2 magnesium ions per subunit.</text>
</comment>
<dbReference type="InterPro" id="IPR010972">
    <property type="entry name" value="Beta-PGM"/>
</dbReference>
<evidence type="ECO:0000313" key="14">
    <source>
        <dbReference type="EMBL" id="ANY73297.1"/>
    </source>
</evidence>
<evidence type="ECO:0000256" key="10">
    <source>
        <dbReference type="PIRSR" id="PIRSR610972-1"/>
    </source>
</evidence>
<feature type="binding site" evidence="11">
    <location>
        <position position="151"/>
    </location>
    <ligand>
        <name>substrate</name>
    </ligand>
</feature>
<dbReference type="Gene3D" id="1.10.150.240">
    <property type="entry name" value="Putative phosphatase, domain 2"/>
    <property type="match status" value="1"/>
</dbReference>
<dbReference type="NCBIfam" id="TIGR02009">
    <property type="entry name" value="PGMB-YQAB-SF"/>
    <property type="match status" value="1"/>
</dbReference>
<evidence type="ECO:0000256" key="2">
    <source>
        <dbReference type="ARBA" id="ARBA00022553"/>
    </source>
</evidence>
<keyword evidence="2" id="KW-0597">Phosphoprotein</keyword>
<dbReference type="GO" id="GO:0000287">
    <property type="term" value="F:magnesium ion binding"/>
    <property type="evidence" value="ECO:0007669"/>
    <property type="project" value="InterPro"/>
</dbReference>
<dbReference type="SFLD" id="SFLDS00003">
    <property type="entry name" value="Haloacid_Dehalogenase"/>
    <property type="match status" value="1"/>
</dbReference>
<dbReference type="PANTHER" id="PTHR46193:SF18">
    <property type="entry name" value="HEXITOL PHOSPHATASE B"/>
    <property type="match status" value="1"/>
</dbReference>